<dbReference type="Ensembl" id="ENSOMET00000002230.1">
    <property type="protein sequence ID" value="ENSOMEP00000008569.1"/>
    <property type="gene ID" value="ENSOMEG00000009741.1"/>
</dbReference>
<keyword evidence="2" id="KW-0964">Secreted</keyword>
<feature type="compositionally biased region" description="Basic and acidic residues" evidence="5">
    <location>
        <begin position="532"/>
        <end position="543"/>
    </location>
</feature>
<evidence type="ECO:0000313" key="8">
    <source>
        <dbReference type="Ensembl" id="ENSOMEP00000008569.1"/>
    </source>
</evidence>
<feature type="compositionally biased region" description="Polar residues" evidence="5">
    <location>
        <begin position="704"/>
        <end position="724"/>
    </location>
</feature>
<feature type="region of interest" description="Disordered" evidence="5">
    <location>
        <begin position="352"/>
        <end position="400"/>
    </location>
</feature>
<evidence type="ECO:0000256" key="5">
    <source>
        <dbReference type="SAM" id="MobiDB-lite"/>
    </source>
</evidence>
<feature type="domain" description="Fibrinogen C-terminal" evidence="7">
    <location>
        <begin position="1319"/>
        <end position="1553"/>
    </location>
</feature>
<evidence type="ECO:0000256" key="3">
    <source>
        <dbReference type="ARBA" id="ARBA00023157"/>
    </source>
</evidence>
<dbReference type="GO" id="GO:0005577">
    <property type="term" value="C:fibrinogen complex"/>
    <property type="evidence" value="ECO:0007669"/>
    <property type="project" value="TreeGrafter"/>
</dbReference>
<keyword evidence="6" id="KW-0732">Signal</keyword>
<evidence type="ECO:0000259" key="7">
    <source>
        <dbReference type="PROSITE" id="PS51406"/>
    </source>
</evidence>
<reference evidence="8" key="1">
    <citation type="submission" date="2025-08" db="UniProtKB">
        <authorList>
            <consortium name="Ensembl"/>
        </authorList>
    </citation>
    <scope>IDENTIFICATION</scope>
</reference>
<dbReference type="GO" id="GO:0005201">
    <property type="term" value="F:extracellular matrix structural constituent"/>
    <property type="evidence" value="ECO:0007669"/>
    <property type="project" value="TreeGrafter"/>
</dbReference>
<dbReference type="InterPro" id="IPR002181">
    <property type="entry name" value="Fibrinogen_a/b/g_C_dom"/>
</dbReference>
<dbReference type="InterPro" id="IPR037579">
    <property type="entry name" value="FIB_ANG-like"/>
</dbReference>
<dbReference type="RefSeq" id="XP_024138250.1">
    <property type="nucleotide sequence ID" value="XM_024282482.2"/>
</dbReference>
<dbReference type="InterPro" id="IPR036056">
    <property type="entry name" value="Fibrinogen-like_C"/>
</dbReference>
<dbReference type="SUPFAM" id="SSF56496">
    <property type="entry name" value="Fibrinogen C-terminal domain-like"/>
    <property type="match status" value="1"/>
</dbReference>
<dbReference type="KEGG" id="oml:112152724"/>
<feature type="compositionally biased region" description="Polar residues" evidence="5">
    <location>
        <begin position="1256"/>
        <end position="1271"/>
    </location>
</feature>
<dbReference type="PANTHER" id="PTHR47221">
    <property type="entry name" value="FIBRINOGEN ALPHA CHAIN"/>
    <property type="match status" value="1"/>
</dbReference>
<reference evidence="8" key="2">
    <citation type="submission" date="2025-09" db="UniProtKB">
        <authorList>
            <consortium name="Ensembl"/>
        </authorList>
    </citation>
    <scope>IDENTIFICATION</scope>
</reference>
<dbReference type="CDD" id="cd00087">
    <property type="entry name" value="FReD"/>
    <property type="match status" value="1"/>
</dbReference>
<dbReference type="GO" id="GO:0070527">
    <property type="term" value="P:platelet aggregation"/>
    <property type="evidence" value="ECO:0007669"/>
    <property type="project" value="TreeGrafter"/>
</dbReference>
<feature type="compositionally biased region" description="Polar residues" evidence="5">
    <location>
        <begin position="556"/>
        <end position="568"/>
    </location>
</feature>
<proteinExistence type="predicted"/>
<feature type="region of interest" description="Disordered" evidence="5">
    <location>
        <begin position="855"/>
        <end position="908"/>
    </location>
</feature>
<feature type="compositionally biased region" description="Basic and acidic residues" evidence="5">
    <location>
        <begin position="662"/>
        <end position="680"/>
    </location>
</feature>
<feature type="region of interest" description="Disordered" evidence="5">
    <location>
        <begin position="149"/>
        <end position="326"/>
    </location>
</feature>
<keyword evidence="3" id="KW-1015">Disulfide bond</keyword>
<feature type="compositionally biased region" description="Pro residues" evidence="5">
    <location>
        <begin position="1033"/>
        <end position="1055"/>
    </location>
</feature>
<dbReference type="PROSITE" id="PS51406">
    <property type="entry name" value="FIBRINOGEN_C_2"/>
    <property type="match status" value="1"/>
</dbReference>
<feature type="compositionally biased region" description="Polar residues" evidence="5">
    <location>
        <begin position="583"/>
        <end position="605"/>
    </location>
</feature>
<dbReference type="Proteomes" id="UP000261560">
    <property type="component" value="Unplaced"/>
</dbReference>
<feature type="compositionally biased region" description="Polar residues" evidence="5">
    <location>
        <begin position="731"/>
        <end position="742"/>
    </location>
</feature>
<evidence type="ECO:0000256" key="6">
    <source>
        <dbReference type="SAM" id="SignalP"/>
    </source>
</evidence>
<evidence type="ECO:0000313" key="9">
    <source>
        <dbReference type="Proteomes" id="UP000261560"/>
    </source>
</evidence>
<feature type="region of interest" description="Disordered" evidence="5">
    <location>
        <begin position="438"/>
        <end position="836"/>
    </location>
</feature>
<feature type="compositionally biased region" description="Basic and acidic residues" evidence="5">
    <location>
        <begin position="631"/>
        <end position="641"/>
    </location>
</feature>
<sequence length="1556" mass="173494">MKTMKLTAPCVFGSLLAFLGLSWIKADEEVVLKGQGFGPCIATLRPERACSPGQHDATCPYLLHLPPLTVNLPPQFQELEKIMQDLQKLKESVDELREMCANCTVSQTGGECGRQSGEREKMTAGKGTREDERNWVRVIFEENDGDFREECGKEKKTEKTHEDNTDDRLIREGMKDRKSEPDKISDKKEIKEKETIKEDTRIYDADLSEEEKYTQKYTKTKETDGINVSVNQENWEETFGDGVKVNKNNEKPEQTELTENEKTIKEMGLDEKSRKIGKEIKTESGNGDEDGELSSSKTTERADFVSISPTPQIKMRTASRADSMDSRKVRTFTSSLPLPPFPSFTLSSITDVSQSTAAGHGPTQSTGPNTAGVPGPRSFDADLTTDRSTTTTVGGPGLKTIPNLASTGKLEGQLQGIFSTSTTTPTIINWKLYMTTSPRAEDDNNWKPKSPGKRPQPGRELHPGKKYPLGTKPEANINLKKPPNKPDKAQLPIKKSQPHQKEKPSLQKPKANKPKPNRDSTQTKNVKPVQKRFPDISKPDKTRKNSSLDTHKQGQPPDQNKTSSQSLIFTLKFPPAVLKPTTHRPQVVNTTLSDTFSSNNSAFTPKQHENNQIKSIMKYNENPLPESDSNSESKHEEKDSITPDQDVESSPKKPIYNLSQKPKTELESDSVEKATQRPDEIFFTPHPAPNQTTAWPTQRPAVSRNISKLNQTAKLGQAPKQNPKFQKPGTGLNTKPNKNQKPGQPLKTISKLKPPRPGQKPHPGFTPIRDKFHKAQTNKTAKPKPPSQFRPPTRPTLKPPADTIQKPDPAVQPEPKLEIKSGTNPTQSSWTSSTIQTMSTTMQPTLGIVKKLAEETPSPLDNNPNASFKKTITEQPNNRINSTEMSKENFLPEPKSNPYTTSEEKRSQLVTSTAVWEIKPTQKTSTVHQNPKMIKEVESAAGPTSTPKPLEGLREVSGDNRPYEPKSKEESEPKLTPTLVQTTAWPTKRPTLRGNISKTNQTAKLGQAPKQKPKFQKPGTGLNTKTLIKFKPGQPPKTNPKLKPPGPGQKPPPGFTPFGDKFFKAQSNKTNLRPPYRSKPPPRPTLEPQSETNKRFNPAVQPQPKQVNKKVTDPTPISWISSVPFQNTNTNKPLTSGPVQQISEMTQSPWGSKNNLQNENFPSSPSNRIIISDMKPQKNNQAPVMPMTTKPNKVDSEIPQNIISSTIPGSTLSSGLPKYDSTSKMPHNVEKSPPATIVPSPSSKTTSTMHPDFRSASPTTPGLDPQTSADSAQELREKKDQVAAFPNNSQSPNRSPADEHPKQHPKATDGDETNKISTETTLTARRDCSDLLLLGEKQSGVYTVTPDPRSRSFSVFCDMELEGGGWTVLQRRLDGSVSFNRTWAEYRSGFGVLDGGEFWLGNNMIHLLTRDRNMVLRVELEDFNGIREHAQYQYFRVASEKLLYKLMVGGYSGTAGDALRFSRMYNHNNRAFTTPDKDNDRYPSGNCGAYYSSGWWFDACMAVNLNGKYYVGPYKGVRNGIFWGTWHNISREYYPNNERHSFKTVRMMTRPARFKP</sequence>
<dbReference type="STRING" id="30732.ENSOMEP00000008569"/>
<organism evidence="8 9">
    <name type="scientific">Oryzias melastigma</name>
    <name type="common">Marine medaka</name>
    <dbReference type="NCBI Taxonomy" id="30732"/>
    <lineage>
        <taxon>Eukaryota</taxon>
        <taxon>Metazoa</taxon>
        <taxon>Chordata</taxon>
        <taxon>Craniata</taxon>
        <taxon>Vertebrata</taxon>
        <taxon>Euteleostomi</taxon>
        <taxon>Actinopterygii</taxon>
        <taxon>Neopterygii</taxon>
        <taxon>Teleostei</taxon>
        <taxon>Neoteleostei</taxon>
        <taxon>Acanthomorphata</taxon>
        <taxon>Ovalentaria</taxon>
        <taxon>Atherinomorphae</taxon>
        <taxon>Beloniformes</taxon>
        <taxon>Adrianichthyidae</taxon>
        <taxon>Oryziinae</taxon>
        <taxon>Oryzias</taxon>
    </lineage>
</organism>
<feature type="compositionally biased region" description="Basic and acidic residues" evidence="5">
    <location>
        <begin position="116"/>
        <end position="130"/>
    </location>
</feature>
<keyword evidence="9" id="KW-1185">Reference proteome</keyword>
<dbReference type="Pfam" id="PF00147">
    <property type="entry name" value="Fibrinogen_C"/>
    <property type="match status" value="1"/>
</dbReference>
<protein>
    <submittedName>
        <fullName evidence="8">Nascent polypeptide-associated complex subunit alpha, muscle-specific form-like</fullName>
    </submittedName>
</protein>
<dbReference type="NCBIfam" id="NF040941">
    <property type="entry name" value="GGGWT_bact"/>
    <property type="match status" value="1"/>
</dbReference>
<feature type="compositionally biased region" description="Basic and acidic residues" evidence="5">
    <location>
        <begin position="951"/>
        <end position="973"/>
    </location>
</feature>
<dbReference type="GO" id="GO:0030674">
    <property type="term" value="F:protein-macromolecule adaptor activity"/>
    <property type="evidence" value="ECO:0007669"/>
    <property type="project" value="TreeGrafter"/>
</dbReference>
<dbReference type="SMART" id="SM00186">
    <property type="entry name" value="FBG"/>
    <property type="match status" value="1"/>
</dbReference>
<dbReference type="GO" id="GO:0042730">
    <property type="term" value="P:fibrinolysis"/>
    <property type="evidence" value="ECO:0007669"/>
    <property type="project" value="TreeGrafter"/>
</dbReference>
<feature type="compositionally biased region" description="Polar residues" evidence="5">
    <location>
        <begin position="1118"/>
        <end position="1166"/>
    </location>
</feature>
<name>A0A3B3BT95_ORYME</name>
<accession>A0A3B3BT95</accession>
<evidence type="ECO:0000256" key="4">
    <source>
        <dbReference type="ARBA" id="ARBA00023180"/>
    </source>
</evidence>
<dbReference type="OrthoDB" id="6514358at2759"/>
<dbReference type="GeneTree" id="ENSGT00940000157946"/>
<feature type="region of interest" description="Disordered" evidence="5">
    <location>
        <begin position="921"/>
        <end position="1166"/>
    </location>
</feature>
<dbReference type="GeneID" id="112152724"/>
<comment type="subcellular location">
    <subcellularLocation>
        <location evidence="1">Secreted</location>
    </subcellularLocation>
</comment>
<feature type="region of interest" description="Disordered" evidence="5">
    <location>
        <begin position="111"/>
        <end position="130"/>
    </location>
</feature>
<feature type="signal peptide" evidence="6">
    <location>
        <begin position="1"/>
        <end position="26"/>
    </location>
</feature>
<evidence type="ECO:0000256" key="1">
    <source>
        <dbReference type="ARBA" id="ARBA00004613"/>
    </source>
</evidence>
<dbReference type="OMA" id="QERPDQM"/>
<dbReference type="GO" id="GO:0034116">
    <property type="term" value="P:positive regulation of heterotypic cell-cell adhesion"/>
    <property type="evidence" value="ECO:0007669"/>
    <property type="project" value="TreeGrafter"/>
</dbReference>
<feature type="compositionally biased region" description="Polar residues" evidence="5">
    <location>
        <begin position="994"/>
        <end position="1004"/>
    </location>
</feature>
<keyword evidence="4" id="KW-0325">Glycoprotein</keyword>
<dbReference type="GO" id="GO:0072377">
    <property type="term" value="P:blood coagulation, common pathway"/>
    <property type="evidence" value="ECO:0007669"/>
    <property type="project" value="TreeGrafter"/>
</dbReference>
<feature type="compositionally biased region" description="Polar residues" evidence="5">
    <location>
        <begin position="1204"/>
        <end position="1225"/>
    </location>
</feature>
<feature type="chain" id="PRO_5017456898" evidence="6">
    <location>
        <begin position="27"/>
        <end position="1556"/>
    </location>
</feature>
<feature type="compositionally biased region" description="Basic and acidic residues" evidence="5">
    <location>
        <begin position="149"/>
        <end position="224"/>
    </location>
</feature>
<feature type="compositionally biased region" description="Basic and acidic residues" evidence="5">
    <location>
        <begin position="247"/>
        <end position="282"/>
    </location>
</feature>
<dbReference type="InterPro" id="IPR014716">
    <property type="entry name" value="Fibrinogen_a/b/g_C_1"/>
</dbReference>
<feature type="compositionally biased region" description="Pro residues" evidence="5">
    <location>
        <begin position="783"/>
        <end position="798"/>
    </location>
</feature>
<feature type="compositionally biased region" description="Polar residues" evidence="5">
    <location>
        <begin position="859"/>
        <end position="884"/>
    </location>
</feature>
<feature type="compositionally biased region" description="Polar residues" evidence="5">
    <location>
        <begin position="352"/>
        <end position="369"/>
    </location>
</feature>
<dbReference type="PANTHER" id="PTHR47221:SF5">
    <property type="entry name" value="FIBRINOGEN C-TERMINAL DOMAIN-CONTAINING PROTEIN"/>
    <property type="match status" value="1"/>
</dbReference>
<evidence type="ECO:0000256" key="2">
    <source>
        <dbReference type="ARBA" id="ARBA00022525"/>
    </source>
</evidence>
<dbReference type="Gene3D" id="3.90.215.10">
    <property type="entry name" value="Gamma Fibrinogen, chain A, domain 1"/>
    <property type="match status" value="1"/>
</dbReference>
<feature type="compositionally biased region" description="Polar residues" evidence="5">
    <location>
        <begin position="1239"/>
        <end position="1249"/>
    </location>
</feature>
<dbReference type="PaxDb" id="30732-ENSOMEP00000008569"/>
<feature type="compositionally biased region" description="Basic and acidic residues" evidence="5">
    <location>
        <begin position="1296"/>
        <end position="1314"/>
    </location>
</feature>
<feature type="region of interest" description="Disordered" evidence="5">
    <location>
        <begin position="1204"/>
        <end position="1321"/>
    </location>
</feature>
<feature type="compositionally biased region" description="Low complexity" evidence="5">
    <location>
        <begin position="825"/>
        <end position="836"/>
    </location>
</feature>